<evidence type="ECO:0000313" key="1">
    <source>
        <dbReference type="EMBL" id="QIA65159.1"/>
    </source>
</evidence>
<name>A0A7Z2T688_9VIBR</name>
<dbReference type="RefSeq" id="WP_164650059.1">
    <property type="nucleotide sequence ID" value="NZ_CP047476.1"/>
</dbReference>
<dbReference type="Pfam" id="PF04325">
    <property type="entry name" value="DUF465"/>
    <property type="match status" value="1"/>
</dbReference>
<proteinExistence type="predicted"/>
<gene>
    <name evidence="1" type="ORF">GT360_16515</name>
</gene>
<dbReference type="AlphaFoldDB" id="A0A7Z2T688"/>
<keyword evidence="2" id="KW-1185">Reference proteome</keyword>
<dbReference type="InterPro" id="IPR007420">
    <property type="entry name" value="DUF465"/>
</dbReference>
<organism evidence="1 2">
    <name type="scientific">Vibrio astriarenae</name>
    <dbReference type="NCBI Taxonomy" id="1481923"/>
    <lineage>
        <taxon>Bacteria</taxon>
        <taxon>Pseudomonadati</taxon>
        <taxon>Pseudomonadota</taxon>
        <taxon>Gammaproteobacteria</taxon>
        <taxon>Vibrionales</taxon>
        <taxon>Vibrionaceae</taxon>
        <taxon>Vibrio</taxon>
    </lineage>
</organism>
<dbReference type="InterPro" id="IPR038444">
    <property type="entry name" value="DUF465_sf"/>
</dbReference>
<dbReference type="KEGG" id="vas:GT360_16515"/>
<dbReference type="Proteomes" id="UP000464262">
    <property type="component" value="Chromosome 2"/>
</dbReference>
<evidence type="ECO:0000313" key="2">
    <source>
        <dbReference type="Proteomes" id="UP000464262"/>
    </source>
</evidence>
<dbReference type="EMBL" id="CP047476">
    <property type="protein sequence ID" value="QIA65159.1"/>
    <property type="molecule type" value="Genomic_DNA"/>
</dbReference>
<accession>A0A7Z2T688</accession>
<protein>
    <submittedName>
        <fullName evidence="1">DUF465 domain-containing protein</fullName>
    </submittedName>
</protein>
<reference evidence="1 2" key="1">
    <citation type="submission" date="2020-01" db="EMBL/GenBank/DDBJ databases">
        <title>Whole genome and functional gene identification of agarase of Vibrio HN897.</title>
        <authorList>
            <person name="Liu Y."/>
            <person name="Zhao Z."/>
        </authorList>
    </citation>
    <scope>NUCLEOTIDE SEQUENCE [LARGE SCALE GENOMIC DNA]</scope>
    <source>
        <strain evidence="1 2">HN897</strain>
    </source>
</reference>
<sequence>MLGEVHSLTNDFPEHEAAINKLKETDSAFLDSMKEYDALDKKIRTLELNGAPIGDDEMHQLKHDRAVMKDALYKRVVAG</sequence>
<dbReference type="Gene3D" id="6.10.280.50">
    <property type="match status" value="1"/>
</dbReference>